<dbReference type="GO" id="GO:0003700">
    <property type="term" value="F:DNA-binding transcription factor activity"/>
    <property type="evidence" value="ECO:0007669"/>
    <property type="project" value="TreeGrafter"/>
</dbReference>
<accession>A0A8H9F810</accession>
<dbReference type="Proteomes" id="UP000618094">
    <property type="component" value="Unassembled WGS sequence"/>
</dbReference>
<keyword evidence="2" id="KW-0805">Transcription regulation</keyword>
<dbReference type="PROSITE" id="PS50932">
    <property type="entry name" value="HTH_LACI_2"/>
    <property type="match status" value="1"/>
</dbReference>
<evidence type="ECO:0000256" key="3">
    <source>
        <dbReference type="ARBA" id="ARBA00023125"/>
    </source>
</evidence>
<dbReference type="PROSITE" id="PS50943">
    <property type="entry name" value="HTH_CROC1"/>
    <property type="match status" value="1"/>
</dbReference>
<proteinExistence type="predicted"/>
<dbReference type="SUPFAM" id="SSF53822">
    <property type="entry name" value="Periplasmic binding protein-like I"/>
    <property type="match status" value="1"/>
</dbReference>
<comment type="caution">
    <text evidence="7">The sequence shown here is derived from an EMBL/GenBank/DDBJ whole genome shotgun (WGS) entry which is preliminary data.</text>
</comment>
<dbReference type="PANTHER" id="PTHR30146:SF95">
    <property type="entry name" value="RIBOSE OPERON REPRESSOR"/>
    <property type="match status" value="1"/>
</dbReference>
<dbReference type="InterPro" id="IPR010982">
    <property type="entry name" value="Lambda_DNA-bd_dom_sf"/>
</dbReference>
<feature type="domain" description="HTH lacI-type" evidence="5">
    <location>
        <begin position="2"/>
        <end position="56"/>
    </location>
</feature>
<dbReference type="CDD" id="cd01392">
    <property type="entry name" value="HTH_LacI"/>
    <property type="match status" value="1"/>
</dbReference>
<evidence type="ECO:0000313" key="8">
    <source>
        <dbReference type="Proteomes" id="UP000618094"/>
    </source>
</evidence>
<dbReference type="InterPro" id="IPR000843">
    <property type="entry name" value="HTH_LacI"/>
</dbReference>
<evidence type="ECO:0000313" key="7">
    <source>
        <dbReference type="EMBL" id="GFO99263.1"/>
    </source>
</evidence>
<organism evidence="7 8">
    <name type="scientific">Lactobacillus helveticus</name>
    <name type="common">Lactobacillus suntoryeus</name>
    <dbReference type="NCBI Taxonomy" id="1587"/>
    <lineage>
        <taxon>Bacteria</taxon>
        <taxon>Bacillati</taxon>
        <taxon>Bacillota</taxon>
        <taxon>Bacilli</taxon>
        <taxon>Lactobacillales</taxon>
        <taxon>Lactobacillaceae</taxon>
        <taxon>Lactobacillus</taxon>
    </lineage>
</organism>
<dbReference type="InterPro" id="IPR046335">
    <property type="entry name" value="LacI/GalR-like_sensor"/>
</dbReference>
<dbReference type="Pfam" id="PF13377">
    <property type="entry name" value="Peripla_BP_3"/>
    <property type="match status" value="1"/>
</dbReference>
<gene>
    <name evidence="7" type="primary">scrR_1</name>
    <name evidence="7" type="ORF">LHEH8_10190</name>
</gene>
<dbReference type="Gene3D" id="1.10.260.40">
    <property type="entry name" value="lambda repressor-like DNA-binding domains"/>
    <property type="match status" value="1"/>
</dbReference>
<name>A0A8H9F810_LACHE</name>
<dbReference type="InterPro" id="IPR001387">
    <property type="entry name" value="Cro/C1-type_HTH"/>
</dbReference>
<evidence type="ECO:0000256" key="4">
    <source>
        <dbReference type="ARBA" id="ARBA00023163"/>
    </source>
</evidence>
<dbReference type="AlphaFoldDB" id="A0A8H9F810"/>
<dbReference type="PROSITE" id="PS00356">
    <property type="entry name" value="HTH_LACI_1"/>
    <property type="match status" value="1"/>
</dbReference>
<dbReference type="SUPFAM" id="SSF47413">
    <property type="entry name" value="lambda repressor-like DNA-binding domains"/>
    <property type="match status" value="1"/>
</dbReference>
<dbReference type="PRINTS" id="PR00036">
    <property type="entry name" value="HTHLACI"/>
</dbReference>
<dbReference type="EMBL" id="BLYO01000217">
    <property type="protein sequence ID" value="GFO99263.1"/>
    <property type="molecule type" value="Genomic_DNA"/>
</dbReference>
<evidence type="ECO:0000259" key="6">
    <source>
        <dbReference type="PROSITE" id="PS50943"/>
    </source>
</evidence>
<dbReference type="SMART" id="SM00354">
    <property type="entry name" value="HTH_LACI"/>
    <property type="match status" value="1"/>
</dbReference>
<reference evidence="7" key="1">
    <citation type="submission" date="2020-07" db="EMBL/GenBank/DDBJ databases">
        <title>Draft genome sequence of Lactobacillus helveticus strain H-8.</title>
        <authorList>
            <person name="Endo A."/>
            <person name="Maeno S."/>
            <person name="Kido Y."/>
        </authorList>
    </citation>
    <scope>NUCLEOTIDE SEQUENCE</scope>
    <source>
        <strain evidence="7">H-8</strain>
    </source>
</reference>
<evidence type="ECO:0000259" key="5">
    <source>
        <dbReference type="PROSITE" id="PS50932"/>
    </source>
</evidence>
<protein>
    <submittedName>
        <fullName evidence="7">LacI family transcriptional regulator</fullName>
    </submittedName>
</protein>
<dbReference type="GO" id="GO:0000976">
    <property type="term" value="F:transcription cis-regulatory region binding"/>
    <property type="evidence" value="ECO:0007669"/>
    <property type="project" value="TreeGrafter"/>
</dbReference>
<dbReference type="Gene3D" id="3.40.50.2300">
    <property type="match status" value="2"/>
</dbReference>
<keyword evidence="4" id="KW-0804">Transcription</keyword>
<dbReference type="Pfam" id="PF00356">
    <property type="entry name" value="LacI"/>
    <property type="match status" value="1"/>
</dbReference>
<dbReference type="InterPro" id="IPR028082">
    <property type="entry name" value="Peripla_BP_I"/>
</dbReference>
<keyword evidence="3" id="KW-0238">DNA-binding</keyword>
<feature type="domain" description="HTH cro/C1-type" evidence="6">
    <location>
        <begin position="2"/>
        <end position="50"/>
    </location>
</feature>
<evidence type="ECO:0000256" key="1">
    <source>
        <dbReference type="ARBA" id="ARBA00022491"/>
    </source>
</evidence>
<dbReference type="PANTHER" id="PTHR30146">
    <property type="entry name" value="LACI-RELATED TRANSCRIPTIONAL REPRESSOR"/>
    <property type="match status" value="1"/>
</dbReference>
<sequence>MIKLTDVAKKAGVSPTTVSRVLNNRGYISSKTKEKVEKAIKELNYHPSDIARSLSSRSTGLIGLIFYDTSHPFFGELISKLETQLFEKGYKTILCNSANSPKKEQRYLDMLDANKVDGIISGTHNLGIKEYKRIQAPIVSFDRNLAPNIPVISSNNYEGGTLATKYLINSGAKNIHIINSHVISHNPTDERTQAYFDLMKENNLIPHEHSIAFSLAPNIKREIIRKILLEEKIDGLFCTDDLTAILAYESAIDLNIAVPKDLRIVGYDGTKFVRNYFPKLTTIKQPLEDISSLLVETLIYEIEGHNKKAPENYQLPVNLIVGE</sequence>
<dbReference type="CDD" id="cd06291">
    <property type="entry name" value="PBP1_Qymf-like"/>
    <property type="match status" value="1"/>
</dbReference>
<evidence type="ECO:0000256" key="2">
    <source>
        <dbReference type="ARBA" id="ARBA00023015"/>
    </source>
</evidence>
<dbReference type="RefSeq" id="WP_057730654.1">
    <property type="nucleotide sequence ID" value="NZ_BLYO01000217.1"/>
</dbReference>
<keyword evidence="1" id="KW-0678">Repressor</keyword>